<keyword evidence="4" id="KW-0695">RNA-directed DNA polymerase</keyword>
<feature type="coiled-coil region" evidence="1">
    <location>
        <begin position="214"/>
        <end position="241"/>
    </location>
</feature>
<comment type="caution">
    <text evidence="4">The sequence shown here is derived from an EMBL/GenBank/DDBJ whole genome shotgun (WGS) entry which is preliminary data.</text>
</comment>
<dbReference type="GO" id="GO:0003964">
    <property type="term" value="F:RNA-directed DNA polymerase activity"/>
    <property type="evidence" value="ECO:0007669"/>
    <property type="project" value="UniProtKB-KW"/>
</dbReference>
<keyword evidence="4" id="KW-0548">Nucleotidyltransferase</keyword>
<keyword evidence="5" id="KW-1185">Reference proteome</keyword>
<dbReference type="PANTHER" id="PTHR33116:SF79">
    <property type="entry name" value="REVERSE TRANSCRIPTASE DOMAIN, ZINC FINGER, CCHC-TYPE-RELATED"/>
    <property type="match status" value="1"/>
</dbReference>
<keyword evidence="1" id="KW-0175">Coiled coil</keyword>
<dbReference type="EMBL" id="BQNB010019569">
    <property type="protein sequence ID" value="GJT86680.1"/>
    <property type="molecule type" value="Genomic_DNA"/>
</dbReference>
<dbReference type="Proteomes" id="UP001151760">
    <property type="component" value="Unassembled WGS sequence"/>
</dbReference>
<gene>
    <name evidence="4" type="ORF">Tco_1068397</name>
</gene>
<keyword evidence="4" id="KW-0808">Transferase</keyword>
<dbReference type="InterPro" id="IPR000477">
    <property type="entry name" value="RT_dom"/>
</dbReference>
<dbReference type="PROSITE" id="PS50878">
    <property type="entry name" value="RT_POL"/>
    <property type="match status" value="1"/>
</dbReference>
<protein>
    <submittedName>
        <fullName evidence="4">RNA-directed DNA polymerase, eukaryota</fullName>
    </submittedName>
</protein>
<evidence type="ECO:0000256" key="2">
    <source>
        <dbReference type="SAM" id="MobiDB-lite"/>
    </source>
</evidence>
<evidence type="ECO:0000313" key="4">
    <source>
        <dbReference type="EMBL" id="GJT86680.1"/>
    </source>
</evidence>
<feature type="domain" description="Reverse transcriptase" evidence="3">
    <location>
        <begin position="1"/>
        <end position="106"/>
    </location>
</feature>
<organism evidence="4 5">
    <name type="scientific">Tanacetum coccineum</name>
    <dbReference type="NCBI Taxonomy" id="301880"/>
    <lineage>
        <taxon>Eukaryota</taxon>
        <taxon>Viridiplantae</taxon>
        <taxon>Streptophyta</taxon>
        <taxon>Embryophyta</taxon>
        <taxon>Tracheophyta</taxon>
        <taxon>Spermatophyta</taxon>
        <taxon>Magnoliopsida</taxon>
        <taxon>eudicotyledons</taxon>
        <taxon>Gunneridae</taxon>
        <taxon>Pentapetalae</taxon>
        <taxon>asterids</taxon>
        <taxon>campanulids</taxon>
        <taxon>Asterales</taxon>
        <taxon>Asteraceae</taxon>
        <taxon>Asteroideae</taxon>
        <taxon>Anthemideae</taxon>
        <taxon>Anthemidinae</taxon>
        <taxon>Tanacetum</taxon>
    </lineage>
</organism>
<dbReference type="Gene3D" id="1.20.5.170">
    <property type="match status" value="1"/>
</dbReference>
<evidence type="ECO:0000259" key="3">
    <source>
        <dbReference type="PROSITE" id="PS50878"/>
    </source>
</evidence>
<feature type="region of interest" description="Disordered" evidence="2">
    <location>
        <begin position="329"/>
        <end position="349"/>
    </location>
</feature>
<name>A0ABQ5HG46_9ASTR</name>
<proteinExistence type="predicted"/>
<reference evidence="4" key="2">
    <citation type="submission" date="2022-01" db="EMBL/GenBank/DDBJ databases">
        <authorList>
            <person name="Yamashiro T."/>
            <person name="Shiraishi A."/>
            <person name="Satake H."/>
            <person name="Nakayama K."/>
        </authorList>
    </citation>
    <scope>NUCLEOTIDE SEQUENCE</scope>
</reference>
<evidence type="ECO:0000256" key="1">
    <source>
        <dbReference type="SAM" id="Coils"/>
    </source>
</evidence>
<dbReference type="PANTHER" id="PTHR33116">
    <property type="entry name" value="REVERSE TRANSCRIPTASE ZINC-BINDING DOMAIN-CONTAINING PROTEIN-RELATED-RELATED"/>
    <property type="match status" value="1"/>
</dbReference>
<sequence>METLHISFSRAVNDGIFKGVHLHGTVNISHIFYADDAMFIGEWSGSNLQSIVNILNSFFLASGLKINILKSQVMGVGVPHNIVVQAVDLIGCTVMRSPFCYLGVMVGECMSRRSAWASTVHKLQLRFSKWKVKTLSIGGRLTLLKSVLGASPLYNLSIFKVPKGVLKDMESIRSHFFNGADSSNRKITWVAWDNPELFKLLSSHNFASCLPTELKELSLKFTELSGEIKELKNHVKDIEIELPGDLKEIPTKLETFTSTISSLTSQVAELKNIQWELTAKHQALPVLVSSVQKQLKTLDSLPSLLNKVTETLNRFATIVENASEATTKDVPLAGQATASPSEGEKNTNDAETNLKDELVDLLGTNVCDYRTTSMKLLLINTVTRC</sequence>
<reference evidence="4" key="1">
    <citation type="journal article" date="2022" name="Int. J. Mol. Sci.">
        <title>Draft Genome of Tanacetum Coccineum: Genomic Comparison of Closely Related Tanacetum-Family Plants.</title>
        <authorList>
            <person name="Yamashiro T."/>
            <person name="Shiraishi A."/>
            <person name="Nakayama K."/>
            <person name="Satake H."/>
        </authorList>
    </citation>
    <scope>NUCLEOTIDE SEQUENCE</scope>
</reference>
<evidence type="ECO:0000313" key="5">
    <source>
        <dbReference type="Proteomes" id="UP001151760"/>
    </source>
</evidence>
<accession>A0ABQ5HG46</accession>